<dbReference type="Proteomes" id="UP001292216">
    <property type="component" value="Unassembled WGS sequence"/>
</dbReference>
<feature type="transmembrane region" description="Helical" evidence="1">
    <location>
        <begin position="7"/>
        <end position="29"/>
    </location>
</feature>
<keyword evidence="1" id="KW-0812">Transmembrane</keyword>
<organism evidence="2 3">
    <name type="scientific">Paenibacillus phoenicis</name>
    <dbReference type="NCBI Taxonomy" id="554117"/>
    <lineage>
        <taxon>Bacteria</taxon>
        <taxon>Bacillati</taxon>
        <taxon>Bacillota</taxon>
        <taxon>Bacilli</taxon>
        <taxon>Bacillales</taxon>
        <taxon>Paenibacillaceae</taxon>
        <taxon>Paenibacillus</taxon>
    </lineage>
</organism>
<keyword evidence="3" id="KW-1185">Reference proteome</keyword>
<comment type="caution">
    <text evidence="2">The sequence shown here is derived from an EMBL/GenBank/DDBJ whole genome shotgun (WGS) entry which is preliminary data.</text>
</comment>
<name>A0ABU5PF48_9BACL</name>
<evidence type="ECO:0000313" key="3">
    <source>
        <dbReference type="Proteomes" id="UP001292216"/>
    </source>
</evidence>
<reference evidence="2 3" key="1">
    <citation type="submission" date="2023-12" db="EMBL/GenBank/DDBJ databases">
        <title>Whole genome sequencing of Paenibacillus phoenicis isolated from the Phoenix Mars Lander spacecraft assembly facility.</title>
        <authorList>
            <person name="Garcia A."/>
            <person name="Venkateswaran K."/>
        </authorList>
    </citation>
    <scope>NUCLEOTIDE SEQUENCE [LARGE SCALE GENOMIC DNA]</scope>
    <source>
        <strain evidence="2 3">3PO2SA</strain>
    </source>
</reference>
<keyword evidence="1" id="KW-1133">Transmembrane helix</keyword>
<proteinExistence type="predicted"/>
<dbReference type="RefSeq" id="WP_009224657.1">
    <property type="nucleotide sequence ID" value="NZ_CBCSKM010000032.1"/>
</dbReference>
<gene>
    <name evidence="2" type="ORF">U9M73_00430</name>
</gene>
<protein>
    <recommendedName>
        <fullName evidence="4">YvrJ family protein</fullName>
    </recommendedName>
</protein>
<evidence type="ECO:0008006" key="4">
    <source>
        <dbReference type="Google" id="ProtNLM"/>
    </source>
</evidence>
<evidence type="ECO:0000256" key="1">
    <source>
        <dbReference type="SAM" id="Phobius"/>
    </source>
</evidence>
<dbReference type="EMBL" id="JAYERP010000001">
    <property type="protein sequence ID" value="MEA3568465.1"/>
    <property type="molecule type" value="Genomic_DNA"/>
</dbReference>
<accession>A0ABU5PF48</accession>
<keyword evidence="1" id="KW-0472">Membrane</keyword>
<sequence>MMQVADIVSLVANVGFPVTLCFILIKYVLQTVGDKLGNIEASLQALSEEVQRLDDILGEDRQTSGASGSKESRKL</sequence>
<evidence type="ECO:0000313" key="2">
    <source>
        <dbReference type="EMBL" id="MEA3568465.1"/>
    </source>
</evidence>